<dbReference type="Gramene" id="ONIVA01G05480.1">
    <property type="protein sequence ID" value="ONIVA01G05480.1"/>
    <property type="gene ID" value="ONIVA01G05480"/>
</dbReference>
<dbReference type="EnsemblPlants" id="ONIVA01G05480.1">
    <property type="protein sequence ID" value="ONIVA01G05480.1"/>
    <property type="gene ID" value="ONIVA01G05480"/>
</dbReference>
<organism evidence="1">
    <name type="scientific">Oryza nivara</name>
    <name type="common">Indian wild rice</name>
    <name type="synonym">Oryza sativa f. spontanea</name>
    <dbReference type="NCBI Taxonomy" id="4536"/>
    <lineage>
        <taxon>Eukaryota</taxon>
        <taxon>Viridiplantae</taxon>
        <taxon>Streptophyta</taxon>
        <taxon>Embryophyta</taxon>
        <taxon>Tracheophyta</taxon>
        <taxon>Spermatophyta</taxon>
        <taxon>Magnoliopsida</taxon>
        <taxon>Liliopsida</taxon>
        <taxon>Poales</taxon>
        <taxon>Poaceae</taxon>
        <taxon>BOP clade</taxon>
        <taxon>Oryzoideae</taxon>
        <taxon>Oryzeae</taxon>
        <taxon>Oryzinae</taxon>
        <taxon>Oryza</taxon>
    </lineage>
</organism>
<accession>A0A0E0FH07</accession>
<dbReference type="HOGENOM" id="CLU_853590_0_0_1"/>
<proteinExistence type="predicted"/>
<sequence length="326" mass="34789">MQAELCPHVTLTRRLGGETLAAAAPPPCFAAVGARRRQSRATRWDGGGGAISLGSISPRRGCGDDGEVVAAERRGRGDGVVVELPAAMAARRDDSTGSAAALRSAGGGSYGQPAVLSQRALWCRLPRGLGRPADLLRLLPATGKAPPSPSLLVLQIQFSPSSVVVLPMLSDGAAPAPLFLGAPPFLGKAASSRCRGVPWFGRGGVRSCFGVLFAGRWPRRWFPSAGFLGVRWSLVELQGWLLRWSRSCLSCKLGNDDPQRTSRQRDEGFEVEQFERALGAVFSLEMSSCWFSLPSGENRVPFGTGVDNILDVVSLLKASLRRFLLH</sequence>
<protein>
    <submittedName>
        <fullName evidence="1">Uncharacterized protein</fullName>
    </submittedName>
</protein>
<reference evidence="1" key="2">
    <citation type="submission" date="2018-04" db="EMBL/GenBank/DDBJ databases">
        <title>OnivRS2 (Oryza nivara Reference Sequence Version 2).</title>
        <authorList>
            <person name="Zhang J."/>
            <person name="Kudrna D."/>
            <person name="Lee S."/>
            <person name="Talag J."/>
            <person name="Rajasekar S."/>
            <person name="Welchert J."/>
            <person name="Hsing Y.-I."/>
            <person name="Wing R.A."/>
        </authorList>
    </citation>
    <scope>NUCLEOTIDE SEQUENCE [LARGE SCALE GENOMIC DNA]</scope>
</reference>
<name>A0A0E0FH07_ORYNI</name>
<evidence type="ECO:0000313" key="2">
    <source>
        <dbReference type="Proteomes" id="UP000006591"/>
    </source>
</evidence>
<dbReference type="AlphaFoldDB" id="A0A0E0FH07"/>
<keyword evidence="2" id="KW-1185">Reference proteome</keyword>
<evidence type="ECO:0000313" key="1">
    <source>
        <dbReference type="EnsemblPlants" id="ONIVA01G05480.1"/>
    </source>
</evidence>
<dbReference type="Proteomes" id="UP000006591">
    <property type="component" value="Chromosome 1"/>
</dbReference>
<reference evidence="1" key="1">
    <citation type="submission" date="2015-04" db="UniProtKB">
        <authorList>
            <consortium name="EnsemblPlants"/>
        </authorList>
    </citation>
    <scope>IDENTIFICATION</scope>
    <source>
        <strain evidence="1">SL10</strain>
    </source>
</reference>